<evidence type="ECO:0000256" key="1">
    <source>
        <dbReference type="SAM" id="Phobius"/>
    </source>
</evidence>
<dbReference type="InterPro" id="IPR011642">
    <property type="entry name" value="Gate_dom"/>
</dbReference>
<protein>
    <submittedName>
        <fullName evidence="3">Spore maturation protein A</fullName>
    </submittedName>
</protein>
<evidence type="ECO:0000259" key="2">
    <source>
        <dbReference type="Pfam" id="PF07670"/>
    </source>
</evidence>
<evidence type="ECO:0000313" key="4">
    <source>
        <dbReference type="Proteomes" id="UP000198847"/>
    </source>
</evidence>
<dbReference type="RefSeq" id="WP_091743614.1">
    <property type="nucleotide sequence ID" value="NZ_FODY01000001.1"/>
</dbReference>
<dbReference type="Pfam" id="PF07670">
    <property type="entry name" value="Gate"/>
    <property type="match status" value="1"/>
</dbReference>
<proteinExistence type="predicted"/>
<dbReference type="AlphaFoldDB" id="A0A1H8P1D3"/>
<evidence type="ECO:0000313" key="3">
    <source>
        <dbReference type="EMBL" id="SEO35665.1"/>
    </source>
</evidence>
<dbReference type="OrthoDB" id="9782481at2"/>
<name>A0A1H8P1D3_9FIRM</name>
<feature type="transmembrane region" description="Helical" evidence="1">
    <location>
        <begin position="133"/>
        <end position="153"/>
    </location>
</feature>
<feature type="transmembrane region" description="Helical" evidence="1">
    <location>
        <begin position="165"/>
        <end position="187"/>
    </location>
</feature>
<dbReference type="STRING" id="112903.SAMN04490178_101302"/>
<accession>A0A1H8P1D3</accession>
<dbReference type="Proteomes" id="UP000198847">
    <property type="component" value="Unassembled WGS sequence"/>
</dbReference>
<keyword evidence="1" id="KW-0472">Membrane</keyword>
<feature type="transmembrane region" description="Helical" evidence="1">
    <location>
        <begin position="30"/>
        <end position="54"/>
    </location>
</feature>
<gene>
    <name evidence="3" type="ORF">SAMN04490178_101302</name>
</gene>
<keyword evidence="1" id="KW-1133">Transmembrane helix</keyword>
<feature type="domain" description="Nucleoside transporter/FeoB GTPase Gate" evidence="2">
    <location>
        <begin position="42"/>
        <end position="150"/>
    </location>
</feature>
<dbReference type="EMBL" id="FODY01000001">
    <property type="protein sequence ID" value="SEO35665.1"/>
    <property type="molecule type" value="Genomic_DNA"/>
</dbReference>
<organism evidence="3 4">
    <name type="scientific">Propionispora vibrioides</name>
    <dbReference type="NCBI Taxonomy" id="112903"/>
    <lineage>
        <taxon>Bacteria</taxon>
        <taxon>Bacillati</taxon>
        <taxon>Bacillota</taxon>
        <taxon>Negativicutes</taxon>
        <taxon>Selenomonadales</taxon>
        <taxon>Sporomusaceae</taxon>
        <taxon>Propionispora</taxon>
    </lineage>
</organism>
<feature type="transmembrane region" description="Helical" evidence="1">
    <location>
        <begin position="91"/>
        <end position="112"/>
    </location>
</feature>
<sequence>MINFIWMSLIAIGIIYAGLQGNIQLVVQSAMIGAETAVELALKLTGVMCLWLGMMKIAERAGLVTLLALLLGPLIRWLFPEVPRRHPAMGAIVMTLSANLLGLGNAVTPLGIKAMQELQTLNHDKRTASASMCTLLALCTAGFTLIPATMIALRTAAGSANPTEIIGPTLLASLFATVAVIFADRICRTCFTLRVRR</sequence>
<feature type="transmembrane region" description="Helical" evidence="1">
    <location>
        <begin position="61"/>
        <end position="79"/>
    </location>
</feature>
<keyword evidence="4" id="KW-1185">Reference proteome</keyword>
<reference evidence="3 4" key="1">
    <citation type="submission" date="2016-10" db="EMBL/GenBank/DDBJ databases">
        <authorList>
            <person name="de Groot N.N."/>
        </authorList>
    </citation>
    <scope>NUCLEOTIDE SEQUENCE [LARGE SCALE GENOMIC DNA]</scope>
    <source>
        <strain evidence="3 4">DSM 13305</strain>
    </source>
</reference>
<keyword evidence="1" id="KW-0812">Transmembrane</keyword>